<dbReference type="Pfam" id="PF13305">
    <property type="entry name" value="TetR_C_33"/>
    <property type="match status" value="1"/>
</dbReference>
<evidence type="ECO:0000256" key="1">
    <source>
        <dbReference type="ARBA" id="ARBA00023015"/>
    </source>
</evidence>
<evidence type="ECO:0000313" key="4">
    <source>
        <dbReference type="EMBL" id="SCC53635.1"/>
    </source>
</evidence>
<sequence length="108" mass="12008">MVYAYWEYALANKAHYQLMFSVGMNTCDAFQKVSQLCETGQLIESTIEGVVARSSHPADTVIKFQVFGSLLHGIAAASIMDHLFAPYGKNGDQVFADIVQHFIRGFKD</sequence>
<dbReference type="STRING" id="1335309.GA0116948_11364"/>
<keyword evidence="2" id="KW-0804">Transcription</keyword>
<organism evidence="4 5">
    <name type="scientific">Chitinophaga costaii</name>
    <dbReference type="NCBI Taxonomy" id="1335309"/>
    <lineage>
        <taxon>Bacteria</taxon>
        <taxon>Pseudomonadati</taxon>
        <taxon>Bacteroidota</taxon>
        <taxon>Chitinophagia</taxon>
        <taxon>Chitinophagales</taxon>
        <taxon>Chitinophagaceae</taxon>
        <taxon>Chitinophaga</taxon>
    </lineage>
</organism>
<reference evidence="4 5" key="1">
    <citation type="submission" date="2016-08" db="EMBL/GenBank/DDBJ databases">
        <authorList>
            <person name="Seilhamer J.J."/>
        </authorList>
    </citation>
    <scope>NUCLEOTIDE SEQUENCE [LARGE SCALE GENOMIC DNA]</scope>
    <source>
        <strain evidence="4 5">A37T2</strain>
    </source>
</reference>
<gene>
    <name evidence="4" type="ORF">GA0116948_11364</name>
</gene>
<name>A0A1C4FDA1_9BACT</name>
<evidence type="ECO:0000256" key="2">
    <source>
        <dbReference type="ARBA" id="ARBA00023163"/>
    </source>
</evidence>
<keyword evidence="1" id="KW-0805">Transcription regulation</keyword>
<protein>
    <submittedName>
        <fullName evidence="4">WHG domain-containing protein</fullName>
    </submittedName>
</protein>
<evidence type="ECO:0000259" key="3">
    <source>
        <dbReference type="Pfam" id="PF13305"/>
    </source>
</evidence>
<dbReference type="EMBL" id="FMAR01000013">
    <property type="protein sequence ID" value="SCC53635.1"/>
    <property type="molecule type" value="Genomic_DNA"/>
</dbReference>
<proteinExistence type="predicted"/>
<dbReference type="Gene3D" id="1.10.357.10">
    <property type="entry name" value="Tetracycline Repressor, domain 2"/>
    <property type="match status" value="1"/>
</dbReference>
<evidence type="ECO:0000313" key="5">
    <source>
        <dbReference type="Proteomes" id="UP000242818"/>
    </source>
</evidence>
<dbReference type="InterPro" id="IPR036271">
    <property type="entry name" value="Tet_transcr_reg_TetR-rel_C_sf"/>
</dbReference>
<accession>A0A1C4FDA1</accession>
<dbReference type="SUPFAM" id="SSF48498">
    <property type="entry name" value="Tetracyclin repressor-like, C-terminal domain"/>
    <property type="match status" value="1"/>
</dbReference>
<dbReference type="Proteomes" id="UP000242818">
    <property type="component" value="Unassembled WGS sequence"/>
</dbReference>
<dbReference type="InterPro" id="IPR025996">
    <property type="entry name" value="MT1864/Rv1816-like_C"/>
</dbReference>
<keyword evidence="5" id="KW-1185">Reference proteome</keyword>
<dbReference type="RefSeq" id="WP_089714130.1">
    <property type="nucleotide sequence ID" value="NZ_FMAR01000013.1"/>
</dbReference>
<dbReference type="AlphaFoldDB" id="A0A1C4FDA1"/>
<feature type="domain" description="HTH-type transcriptional regulator MT1864/Rv1816-like C-terminal" evidence="3">
    <location>
        <begin position="3"/>
        <end position="101"/>
    </location>
</feature>